<accession>A0A2X2R9L1</accession>
<organism evidence="2 3">
    <name type="scientific">Capnocytophaga ochracea</name>
    <dbReference type="NCBI Taxonomy" id="1018"/>
    <lineage>
        <taxon>Bacteria</taxon>
        <taxon>Pseudomonadati</taxon>
        <taxon>Bacteroidota</taxon>
        <taxon>Flavobacteriia</taxon>
        <taxon>Flavobacteriales</taxon>
        <taxon>Flavobacteriaceae</taxon>
        <taxon>Capnocytophaga</taxon>
    </lineage>
</organism>
<gene>
    <name evidence="2" type="ORF">NCTC11546_01101</name>
</gene>
<dbReference type="Pfam" id="PF13784">
    <property type="entry name" value="Fic_N"/>
    <property type="match status" value="1"/>
</dbReference>
<proteinExistence type="predicted"/>
<dbReference type="EMBL" id="UARG01000017">
    <property type="protein sequence ID" value="SQA77876.1"/>
    <property type="molecule type" value="Genomic_DNA"/>
</dbReference>
<sequence length="74" mass="8680">MKTDFTLPLLPPPPEIETREILKQLTLSHRHLAELKGVVKTIPNEQILINTLSLKEKKYNVEKKRCFFPYQIAH</sequence>
<evidence type="ECO:0000313" key="2">
    <source>
        <dbReference type="EMBL" id="SQA77876.1"/>
    </source>
</evidence>
<dbReference type="Proteomes" id="UP000249891">
    <property type="component" value="Unassembled WGS sequence"/>
</dbReference>
<evidence type="ECO:0000313" key="3">
    <source>
        <dbReference type="Proteomes" id="UP000249891"/>
    </source>
</evidence>
<feature type="domain" description="Fic/DOC N-terminal" evidence="1">
    <location>
        <begin position="22"/>
        <end position="56"/>
    </location>
</feature>
<dbReference type="InterPro" id="IPR025758">
    <property type="entry name" value="Fic/DOC_N"/>
</dbReference>
<dbReference type="RefSeq" id="WP_002674017.1">
    <property type="nucleotide sequence ID" value="NZ_CP085961.1"/>
</dbReference>
<evidence type="ECO:0000259" key="1">
    <source>
        <dbReference type="Pfam" id="PF13784"/>
    </source>
</evidence>
<reference evidence="2 3" key="1">
    <citation type="submission" date="2018-06" db="EMBL/GenBank/DDBJ databases">
        <authorList>
            <consortium name="Pathogen Informatics"/>
            <person name="Doyle S."/>
        </authorList>
    </citation>
    <scope>NUCLEOTIDE SEQUENCE [LARGE SCALE GENOMIC DNA]</scope>
    <source>
        <strain evidence="2 3">NCTC11546</strain>
    </source>
</reference>
<dbReference type="AlphaFoldDB" id="A0A2X2R9L1"/>
<name>A0A2X2R9L1_CAPOC</name>
<protein>
    <recommendedName>
        <fullName evidence="1">Fic/DOC N-terminal domain-containing protein</fullName>
    </recommendedName>
</protein>